<dbReference type="Proteomes" id="UP001054252">
    <property type="component" value="Unassembled WGS sequence"/>
</dbReference>
<accession>A0AAV5J0A2</accession>
<reference evidence="2 3" key="1">
    <citation type="journal article" date="2021" name="Commun. Biol.">
        <title>The genome of Shorea leprosula (Dipterocarpaceae) highlights the ecological relevance of drought in aseasonal tropical rainforests.</title>
        <authorList>
            <person name="Ng K.K.S."/>
            <person name="Kobayashi M.J."/>
            <person name="Fawcett J.A."/>
            <person name="Hatakeyama M."/>
            <person name="Paape T."/>
            <person name="Ng C.H."/>
            <person name="Ang C.C."/>
            <person name="Tnah L.H."/>
            <person name="Lee C.T."/>
            <person name="Nishiyama T."/>
            <person name="Sese J."/>
            <person name="O'Brien M.J."/>
            <person name="Copetti D."/>
            <person name="Mohd Noor M.I."/>
            <person name="Ong R.C."/>
            <person name="Putra M."/>
            <person name="Sireger I.Z."/>
            <person name="Indrioko S."/>
            <person name="Kosugi Y."/>
            <person name="Izuno A."/>
            <person name="Isagi Y."/>
            <person name="Lee S.L."/>
            <person name="Shimizu K.K."/>
        </authorList>
    </citation>
    <scope>NUCLEOTIDE SEQUENCE [LARGE SCALE GENOMIC DNA]</scope>
    <source>
        <strain evidence="2">214</strain>
    </source>
</reference>
<proteinExistence type="predicted"/>
<feature type="compositionally biased region" description="Basic residues" evidence="1">
    <location>
        <begin position="32"/>
        <end position="46"/>
    </location>
</feature>
<dbReference type="AlphaFoldDB" id="A0AAV5J0A2"/>
<comment type="caution">
    <text evidence="2">The sequence shown here is derived from an EMBL/GenBank/DDBJ whole genome shotgun (WGS) entry which is preliminary data.</text>
</comment>
<dbReference type="EMBL" id="BPVZ01000022">
    <property type="protein sequence ID" value="GKV04470.1"/>
    <property type="molecule type" value="Genomic_DNA"/>
</dbReference>
<protein>
    <submittedName>
        <fullName evidence="2">Uncharacterized protein</fullName>
    </submittedName>
</protein>
<evidence type="ECO:0000313" key="2">
    <source>
        <dbReference type="EMBL" id="GKV04470.1"/>
    </source>
</evidence>
<feature type="region of interest" description="Disordered" evidence="1">
    <location>
        <begin position="25"/>
        <end position="62"/>
    </location>
</feature>
<keyword evidence="3" id="KW-1185">Reference proteome</keyword>
<evidence type="ECO:0000256" key="1">
    <source>
        <dbReference type="SAM" id="MobiDB-lite"/>
    </source>
</evidence>
<sequence length="62" mass="7392">MSRQRSKNRRKKGTPMKRTLAAKMLGRENGSRKKKECRRMTLHPKMHPTMLRNKGQENNANW</sequence>
<evidence type="ECO:0000313" key="3">
    <source>
        <dbReference type="Proteomes" id="UP001054252"/>
    </source>
</evidence>
<organism evidence="2 3">
    <name type="scientific">Rubroshorea leprosula</name>
    <dbReference type="NCBI Taxonomy" id="152421"/>
    <lineage>
        <taxon>Eukaryota</taxon>
        <taxon>Viridiplantae</taxon>
        <taxon>Streptophyta</taxon>
        <taxon>Embryophyta</taxon>
        <taxon>Tracheophyta</taxon>
        <taxon>Spermatophyta</taxon>
        <taxon>Magnoliopsida</taxon>
        <taxon>eudicotyledons</taxon>
        <taxon>Gunneridae</taxon>
        <taxon>Pentapetalae</taxon>
        <taxon>rosids</taxon>
        <taxon>malvids</taxon>
        <taxon>Malvales</taxon>
        <taxon>Dipterocarpaceae</taxon>
        <taxon>Rubroshorea</taxon>
    </lineage>
</organism>
<name>A0AAV5J0A2_9ROSI</name>
<gene>
    <name evidence="2" type="ORF">SLEP1_g16624</name>
</gene>